<evidence type="ECO:0000313" key="2">
    <source>
        <dbReference type="EMBL" id="SVE37937.1"/>
    </source>
</evidence>
<feature type="region of interest" description="Disordered" evidence="1">
    <location>
        <begin position="1"/>
        <end position="22"/>
    </location>
</feature>
<evidence type="ECO:0000256" key="1">
    <source>
        <dbReference type="SAM" id="MobiDB-lite"/>
    </source>
</evidence>
<dbReference type="Pfam" id="PF07586">
    <property type="entry name" value="HXXSHH"/>
    <property type="match status" value="1"/>
</dbReference>
<accession>A0A383D054</accession>
<organism evidence="2">
    <name type="scientific">marine metagenome</name>
    <dbReference type="NCBI Taxonomy" id="408172"/>
    <lineage>
        <taxon>unclassified sequences</taxon>
        <taxon>metagenomes</taxon>
        <taxon>ecological metagenomes</taxon>
    </lineage>
</organism>
<gene>
    <name evidence="2" type="ORF">METZ01_LOCUS490791</name>
</gene>
<name>A0A383D054_9ZZZZ</name>
<feature type="non-terminal residue" evidence="2">
    <location>
        <position position="1"/>
    </location>
</feature>
<dbReference type="EMBL" id="UINC01213249">
    <property type="protein sequence ID" value="SVE37937.1"/>
    <property type="molecule type" value="Genomic_DNA"/>
</dbReference>
<reference evidence="2" key="1">
    <citation type="submission" date="2018-05" db="EMBL/GenBank/DDBJ databases">
        <authorList>
            <person name="Lanie J.A."/>
            <person name="Ng W.-L."/>
            <person name="Kazmierczak K.M."/>
            <person name="Andrzejewski T.M."/>
            <person name="Davidsen T.M."/>
            <person name="Wayne K.J."/>
            <person name="Tettelin H."/>
            <person name="Glass J.I."/>
            <person name="Rusch D."/>
            <person name="Podicherti R."/>
            <person name="Tsui H.-C.T."/>
            <person name="Winkler M.E."/>
        </authorList>
    </citation>
    <scope>NUCLEOTIDE SEQUENCE</scope>
</reference>
<feature type="compositionally biased region" description="Basic and acidic residues" evidence="1">
    <location>
        <begin position="12"/>
        <end position="22"/>
    </location>
</feature>
<sequence length="136" mass="15051">SNKPYPFIGVSEGHHDLSHHRNDEEKKTKISQINTFHTQQLAYLLEKLDTIQEGDGSLLDHAMVVYGSGNADGNRHSHHDLPILLAGGGSGTIKSGRHIRYSDETPLNNLWLSILKRMDINLDQLGDSTGCLPELS</sequence>
<dbReference type="AlphaFoldDB" id="A0A383D054"/>
<dbReference type="InterPro" id="IPR011447">
    <property type="entry name" value="DUF1552"/>
</dbReference>
<proteinExistence type="predicted"/>
<evidence type="ECO:0008006" key="3">
    <source>
        <dbReference type="Google" id="ProtNLM"/>
    </source>
</evidence>
<protein>
    <recommendedName>
        <fullName evidence="3">DUF1552 domain-containing protein</fullName>
    </recommendedName>
</protein>